<reference evidence="6" key="1">
    <citation type="submission" date="2021-11" db="EMBL/GenBank/DDBJ databases">
        <authorList>
            <person name="Rodrigo-Torres L."/>
            <person name="Arahal R. D."/>
            <person name="Lucena T."/>
        </authorList>
    </citation>
    <scope>NUCLEOTIDE SEQUENCE</scope>
    <source>
        <strain evidence="6">CECT 7929</strain>
    </source>
</reference>
<dbReference type="Pfam" id="PF00126">
    <property type="entry name" value="HTH_1"/>
    <property type="match status" value="1"/>
</dbReference>
<keyword evidence="7" id="KW-1185">Reference proteome</keyword>
<organism evidence="6 7">
    <name type="scientific">Vibrio stylophorae</name>
    <dbReference type="NCBI Taxonomy" id="659351"/>
    <lineage>
        <taxon>Bacteria</taxon>
        <taxon>Pseudomonadati</taxon>
        <taxon>Pseudomonadota</taxon>
        <taxon>Gammaproteobacteria</taxon>
        <taxon>Vibrionales</taxon>
        <taxon>Vibrionaceae</taxon>
        <taxon>Vibrio</taxon>
    </lineage>
</organism>
<evidence type="ECO:0000313" key="7">
    <source>
        <dbReference type="Proteomes" id="UP000838672"/>
    </source>
</evidence>
<dbReference type="Proteomes" id="UP000838672">
    <property type="component" value="Unassembled WGS sequence"/>
</dbReference>
<dbReference type="Gene3D" id="3.40.190.290">
    <property type="match status" value="1"/>
</dbReference>
<gene>
    <name evidence="6" type="primary">cysL_2</name>
    <name evidence="6" type="ORF">VST7929_02187</name>
</gene>
<dbReference type="Gene3D" id="1.10.10.10">
    <property type="entry name" value="Winged helix-like DNA-binding domain superfamily/Winged helix DNA-binding domain"/>
    <property type="match status" value="1"/>
</dbReference>
<protein>
    <submittedName>
        <fullName evidence="6">HTH-type transcriptional regulator CysL</fullName>
    </submittedName>
</protein>
<dbReference type="CDD" id="cd08420">
    <property type="entry name" value="PBP2_CysL_like"/>
    <property type="match status" value="1"/>
</dbReference>
<dbReference type="RefSeq" id="WP_237466714.1">
    <property type="nucleotide sequence ID" value="NZ_CAKLDI010000001.1"/>
</dbReference>
<dbReference type="InterPro" id="IPR036390">
    <property type="entry name" value="WH_DNA-bd_sf"/>
</dbReference>
<proteinExistence type="inferred from homology"/>
<dbReference type="InterPro" id="IPR005119">
    <property type="entry name" value="LysR_subst-bd"/>
</dbReference>
<evidence type="ECO:0000313" key="6">
    <source>
        <dbReference type="EMBL" id="CAH0534271.1"/>
    </source>
</evidence>
<dbReference type="SUPFAM" id="SSF46785">
    <property type="entry name" value="Winged helix' DNA-binding domain"/>
    <property type="match status" value="1"/>
</dbReference>
<dbReference type="SUPFAM" id="SSF53850">
    <property type="entry name" value="Periplasmic binding protein-like II"/>
    <property type="match status" value="1"/>
</dbReference>
<feature type="domain" description="HTH lysR-type" evidence="5">
    <location>
        <begin position="1"/>
        <end position="58"/>
    </location>
</feature>
<evidence type="ECO:0000256" key="2">
    <source>
        <dbReference type="ARBA" id="ARBA00023015"/>
    </source>
</evidence>
<evidence type="ECO:0000256" key="3">
    <source>
        <dbReference type="ARBA" id="ARBA00023125"/>
    </source>
</evidence>
<dbReference type="Pfam" id="PF03466">
    <property type="entry name" value="LysR_substrate"/>
    <property type="match status" value="1"/>
</dbReference>
<dbReference type="InterPro" id="IPR036388">
    <property type="entry name" value="WH-like_DNA-bd_sf"/>
</dbReference>
<dbReference type="PROSITE" id="PS50931">
    <property type="entry name" value="HTH_LYSR"/>
    <property type="match status" value="1"/>
</dbReference>
<dbReference type="PANTHER" id="PTHR30126:SF94">
    <property type="entry name" value="LYSR FAMILY TRANSCRIPTIONAL REGULATOR"/>
    <property type="match status" value="1"/>
</dbReference>
<comment type="similarity">
    <text evidence="1">Belongs to the LysR transcriptional regulatory family.</text>
</comment>
<evidence type="ECO:0000256" key="1">
    <source>
        <dbReference type="ARBA" id="ARBA00009437"/>
    </source>
</evidence>
<evidence type="ECO:0000259" key="5">
    <source>
        <dbReference type="PROSITE" id="PS50931"/>
    </source>
</evidence>
<sequence length="297" mass="33737">MTPKQLAAFVTVAQEKTISAAAEKLHLTKPAVSMAISELEKQLGQPLFDRQHNRLHLNQQGARLLPYADELLTRQRTIKTLFNQQSLSGTLTIGASDTLGNQVLPFLIRGFEQHTGHTQQQLRITNTNRICEMLSAFELDIGLVEGHIQQPQLVHEPWRQDMLCVIAAPNHPLAQPEAKVSLSKLENSQWILREPGSGSRDNFFERIAPRLRHYQIRFELNSTEAIINAVSAGLGFSIMSLLSARHALAARRVSQIQLPLDLSRHYHLVYHQEKYLSPLLSHFLDFCRQWHDEDLAL</sequence>
<keyword evidence="3" id="KW-0238">DNA-binding</keyword>
<keyword evidence="2" id="KW-0805">Transcription regulation</keyword>
<accession>A0ABN8DT48</accession>
<dbReference type="PRINTS" id="PR00039">
    <property type="entry name" value="HTHLYSR"/>
</dbReference>
<name>A0ABN8DT48_9VIBR</name>
<keyword evidence="4" id="KW-0804">Transcription</keyword>
<dbReference type="PANTHER" id="PTHR30126">
    <property type="entry name" value="HTH-TYPE TRANSCRIPTIONAL REGULATOR"/>
    <property type="match status" value="1"/>
</dbReference>
<dbReference type="InterPro" id="IPR000847">
    <property type="entry name" value="LysR_HTH_N"/>
</dbReference>
<comment type="caution">
    <text evidence="6">The sequence shown here is derived from an EMBL/GenBank/DDBJ whole genome shotgun (WGS) entry which is preliminary data.</text>
</comment>
<evidence type="ECO:0000256" key="4">
    <source>
        <dbReference type="ARBA" id="ARBA00023163"/>
    </source>
</evidence>
<dbReference type="EMBL" id="CAKLDI010000001">
    <property type="protein sequence ID" value="CAH0534271.1"/>
    <property type="molecule type" value="Genomic_DNA"/>
</dbReference>